<keyword evidence="4" id="KW-0611">Plant defense</keyword>
<name>A0A2I0AG84_9ASPA</name>
<organism evidence="8 9">
    <name type="scientific">Apostasia shenzhenica</name>
    <dbReference type="NCBI Taxonomy" id="1088818"/>
    <lineage>
        <taxon>Eukaryota</taxon>
        <taxon>Viridiplantae</taxon>
        <taxon>Streptophyta</taxon>
        <taxon>Embryophyta</taxon>
        <taxon>Tracheophyta</taxon>
        <taxon>Spermatophyta</taxon>
        <taxon>Magnoliopsida</taxon>
        <taxon>Liliopsida</taxon>
        <taxon>Asparagales</taxon>
        <taxon>Orchidaceae</taxon>
        <taxon>Apostasioideae</taxon>
        <taxon>Apostasia</taxon>
    </lineage>
</organism>
<evidence type="ECO:0000259" key="7">
    <source>
        <dbReference type="Pfam" id="PF18117"/>
    </source>
</evidence>
<dbReference type="InterPro" id="IPR002921">
    <property type="entry name" value="Fungal_lipase-type"/>
</dbReference>
<dbReference type="STRING" id="1088818.A0A2I0AG84"/>
<dbReference type="PANTHER" id="PTHR47413">
    <property type="entry name" value="LIPASE-LIKE PAD4"/>
    <property type="match status" value="1"/>
</dbReference>
<evidence type="ECO:0000256" key="4">
    <source>
        <dbReference type="ARBA" id="ARBA00022821"/>
    </source>
</evidence>
<feature type="domain" description="EDS1 EP" evidence="7">
    <location>
        <begin position="373"/>
        <end position="586"/>
    </location>
</feature>
<evidence type="ECO:0008006" key="10">
    <source>
        <dbReference type="Google" id="ProtNLM"/>
    </source>
</evidence>
<dbReference type="GO" id="GO:0006952">
    <property type="term" value="P:defense response"/>
    <property type="evidence" value="ECO:0007669"/>
    <property type="project" value="UniProtKB-KW"/>
</dbReference>
<evidence type="ECO:0000313" key="8">
    <source>
        <dbReference type="EMBL" id="PKA54525.1"/>
    </source>
</evidence>
<gene>
    <name evidence="8" type="ORF">AXF42_Ash000360</name>
</gene>
<dbReference type="OrthoDB" id="426718at2759"/>
<reference evidence="8 9" key="1">
    <citation type="journal article" date="2017" name="Nature">
        <title>The Apostasia genome and the evolution of orchids.</title>
        <authorList>
            <person name="Zhang G.Q."/>
            <person name="Liu K.W."/>
            <person name="Li Z."/>
            <person name="Lohaus R."/>
            <person name="Hsiao Y.Y."/>
            <person name="Niu S.C."/>
            <person name="Wang J.Y."/>
            <person name="Lin Y.C."/>
            <person name="Xu Q."/>
            <person name="Chen L.J."/>
            <person name="Yoshida K."/>
            <person name="Fujiwara S."/>
            <person name="Wang Z.W."/>
            <person name="Zhang Y.Q."/>
            <person name="Mitsuda N."/>
            <person name="Wang M."/>
            <person name="Liu G.H."/>
            <person name="Pecoraro L."/>
            <person name="Huang H.X."/>
            <person name="Xiao X.J."/>
            <person name="Lin M."/>
            <person name="Wu X.Y."/>
            <person name="Wu W.L."/>
            <person name="Chen Y.Y."/>
            <person name="Chang S.B."/>
            <person name="Sakamoto S."/>
            <person name="Ohme-Takagi M."/>
            <person name="Yagi M."/>
            <person name="Zeng S.J."/>
            <person name="Shen C.Y."/>
            <person name="Yeh C.M."/>
            <person name="Luo Y.B."/>
            <person name="Tsai W.C."/>
            <person name="Van de Peer Y."/>
            <person name="Liu Z.J."/>
        </authorList>
    </citation>
    <scope>NUCLEOTIDE SEQUENCE [LARGE SCALE GENOMIC DNA]</scope>
    <source>
        <strain evidence="9">cv. Shenzhen</strain>
        <tissue evidence="8">Stem</tissue>
    </source>
</reference>
<evidence type="ECO:0000256" key="5">
    <source>
        <dbReference type="ARBA" id="ARBA00023242"/>
    </source>
</evidence>
<accession>A0A2I0AG84</accession>
<dbReference type="PANTHER" id="PTHR47413:SF2">
    <property type="entry name" value="LIPASE-LIKE PAD4"/>
    <property type="match status" value="1"/>
</dbReference>
<comment type="subcellular location">
    <subcellularLocation>
        <location evidence="2">Cytoplasm</location>
    </subcellularLocation>
    <subcellularLocation>
        <location evidence="1">Nucleus</location>
    </subcellularLocation>
</comment>
<keyword evidence="5" id="KW-0539">Nucleus</keyword>
<evidence type="ECO:0000256" key="3">
    <source>
        <dbReference type="ARBA" id="ARBA00022490"/>
    </source>
</evidence>
<keyword evidence="9" id="KW-1185">Reference proteome</keyword>
<dbReference type="CDD" id="cd00519">
    <property type="entry name" value="Lipase_3"/>
    <property type="match status" value="1"/>
</dbReference>
<dbReference type="GO" id="GO:0005634">
    <property type="term" value="C:nucleus"/>
    <property type="evidence" value="ECO:0007669"/>
    <property type="project" value="UniProtKB-SubCell"/>
</dbReference>
<sequence>MEVRWEDERSMFETSHVLGAELASSPLLAHAWRQCGLAAGGGFSVEEVDEVLYVAFTAIRSFQSTNGEEGEDGFFSAVPLASAGGHLIFSPLVGAEDEAEAVLVQSYALQLFLSIYVTPEFQMLIKIASGREVVFTGHSLGGSIASLVTLYLLCSSMSSNASHPSSLLCITFGSPLLGNEALSRSILRERWNGKFCHVVSQHDLVPRLLFLTQSSITLLHSSQFLTKWPPLLLKRSEESVFRPFGSYLLCSSEGAVCIDNPDAVIRMLCLTLAAGIAKSSAEEEHLSYGSLLVKFTEQSLLKKRTVSHDDVLESNYTAGISLAIEASGIGIQQGVEATNAKECLEMSRKTGRSPNLNCANLSIKLAKVTPCRAQIEWYKECCDDDMGYYDAFKQRKAPKRDSKVNMNRIKLARFWDDLLDMIQNNQLPHDVHKRDKWVNAARFYQLLVEPLDIAEYYRVNMHKTKGHYLLHGRERRYNIFDKWWRDRSKERSGKENKRRRNKFAGLTQDPCFWAKVEEAREGVEEANNAIDEGNCIDFCQVCEKLNFFECYAGDLVKKKEVSVDVLAPNSSYRVWDEEWKALKQILEWQASF</sequence>
<dbReference type="Proteomes" id="UP000236161">
    <property type="component" value="Unassembled WGS sequence"/>
</dbReference>
<dbReference type="Pfam" id="PF01764">
    <property type="entry name" value="Lipase_3"/>
    <property type="match status" value="1"/>
</dbReference>
<dbReference type="SUPFAM" id="SSF53474">
    <property type="entry name" value="alpha/beta-Hydrolases"/>
    <property type="match status" value="1"/>
</dbReference>
<dbReference type="EMBL" id="KZ451982">
    <property type="protein sequence ID" value="PKA54525.1"/>
    <property type="molecule type" value="Genomic_DNA"/>
</dbReference>
<dbReference type="InterPro" id="IPR029058">
    <property type="entry name" value="AB_hydrolase_fold"/>
</dbReference>
<evidence type="ECO:0000313" key="9">
    <source>
        <dbReference type="Proteomes" id="UP000236161"/>
    </source>
</evidence>
<dbReference type="GO" id="GO:0006629">
    <property type="term" value="P:lipid metabolic process"/>
    <property type="evidence" value="ECO:0007669"/>
    <property type="project" value="InterPro"/>
</dbReference>
<dbReference type="Gene3D" id="3.40.50.1820">
    <property type="entry name" value="alpha/beta hydrolase"/>
    <property type="match status" value="1"/>
</dbReference>
<evidence type="ECO:0000256" key="2">
    <source>
        <dbReference type="ARBA" id="ARBA00004496"/>
    </source>
</evidence>
<evidence type="ECO:0000256" key="1">
    <source>
        <dbReference type="ARBA" id="ARBA00004123"/>
    </source>
</evidence>
<feature type="domain" description="Fungal lipase-type" evidence="6">
    <location>
        <begin position="101"/>
        <end position="210"/>
    </location>
</feature>
<dbReference type="GO" id="GO:0005737">
    <property type="term" value="C:cytoplasm"/>
    <property type="evidence" value="ECO:0007669"/>
    <property type="project" value="UniProtKB-SubCell"/>
</dbReference>
<dbReference type="InterPro" id="IPR041266">
    <property type="entry name" value="EDS1_EP"/>
</dbReference>
<proteinExistence type="predicted"/>
<dbReference type="AlphaFoldDB" id="A0A2I0AG84"/>
<keyword evidence="3" id="KW-0963">Cytoplasm</keyword>
<protein>
    <recommendedName>
        <fullName evidence="10">Lipase-like PAD4</fullName>
    </recommendedName>
</protein>
<evidence type="ECO:0000259" key="6">
    <source>
        <dbReference type="Pfam" id="PF01764"/>
    </source>
</evidence>
<dbReference type="Pfam" id="PF18117">
    <property type="entry name" value="EDS1_EP"/>
    <property type="match status" value="1"/>
</dbReference>